<reference evidence="2 3" key="1">
    <citation type="submission" date="2022-09" db="EMBL/GenBank/DDBJ databases">
        <title>Complete genome sequence of Janibacter terrae strain COS04-44, PCL-degrading bacteria isolated from oil spilled coast.</title>
        <authorList>
            <person name="Park H."/>
            <person name="Kim J.Y."/>
            <person name="An S.H."/>
            <person name="Lee C.M."/>
            <person name="Weon H.-Y."/>
        </authorList>
    </citation>
    <scope>NUCLEOTIDE SEQUENCE [LARGE SCALE GENOMIC DNA]</scope>
    <source>
        <strain evidence="2 3">COS04-44</strain>
    </source>
</reference>
<dbReference type="Proteomes" id="UP001381003">
    <property type="component" value="Chromosome"/>
</dbReference>
<gene>
    <name evidence="2" type="ORF">N5P18_13910</name>
</gene>
<evidence type="ECO:0000313" key="3">
    <source>
        <dbReference type="Proteomes" id="UP001381003"/>
    </source>
</evidence>
<protein>
    <submittedName>
        <fullName evidence="2">Uncharacterized protein</fullName>
    </submittedName>
</protein>
<feature type="compositionally biased region" description="Low complexity" evidence="1">
    <location>
        <begin position="142"/>
        <end position="157"/>
    </location>
</feature>
<proteinExistence type="predicted"/>
<keyword evidence="3" id="KW-1185">Reference proteome</keyword>
<dbReference type="RefSeq" id="WP_338537988.1">
    <property type="nucleotide sequence ID" value="NZ_CP104874.1"/>
</dbReference>
<feature type="region of interest" description="Disordered" evidence="1">
    <location>
        <begin position="40"/>
        <end position="167"/>
    </location>
</feature>
<sequence>MDPVRGLIHLGLRTTEAALDRTLGVVRLVDTLLVASAVPPARGDAPERAWPDEEQADLDALSEALRARDDAPEEEVVSTTPPTRRTAPARPATKAPVRKSSRAARKAPAKKTPAKKAAAKTATKTATKKAATKKATKKATPKKVTSAKVTTAKATEPTPTPVVLPDA</sequence>
<evidence type="ECO:0000313" key="2">
    <source>
        <dbReference type="EMBL" id="WWF04756.1"/>
    </source>
</evidence>
<accession>A0ABZ2FET5</accession>
<feature type="compositionally biased region" description="Basic residues" evidence="1">
    <location>
        <begin position="96"/>
        <end position="118"/>
    </location>
</feature>
<evidence type="ECO:0000256" key="1">
    <source>
        <dbReference type="SAM" id="MobiDB-lite"/>
    </source>
</evidence>
<dbReference type="EMBL" id="CP104874">
    <property type="protein sequence ID" value="WWF04756.1"/>
    <property type="molecule type" value="Genomic_DNA"/>
</dbReference>
<organism evidence="2 3">
    <name type="scientific">Janibacter terrae</name>
    <dbReference type="NCBI Taxonomy" id="103817"/>
    <lineage>
        <taxon>Bacteria</taxon>
        <taxon>Bacillati</taxon>
        <taxon>Actinomycetota</taxon>
        <taxon>Actinomycetes</taxon>
        <taxon>Micrococcales</taxon>
        <taxon>Intrasporangiaceae</taxon>
        <taxon>Janibacter</taxon>
    </lineage>
</organism>
<feature type="compositionally biased region" description="Pro residues" evidence="1">
    <location>
        <begin position="158"/>
        <end position="167"/>
    </location>
</feature>
<name>A0ABZ2FET5_9MICO</name>
<feature type="compositionally biased region" description="Basic residues" evidence="1">
    <location>
        <begin position="126"/>
        <end position="141"/>
    </location>
</feature>
<feature type="compositionally biased region" description="Low complexity" evidence="1">
    <location>
        <begin position="79"/>
        <end position="95"/>
    </location>
</feature>